<protein>
    <submittedName>
        <fullName evidence="2">Uncharacterized protein</fullName>
    </submittedName>
</protein>
<gene>
    <name evidence="2" type="ORF">ONZ51_g6016</name>
</gene>
<evidence type="ECO:0000256" key="1">
    <source>
        <dbReference type="SAM" id="MobiDB-lite"/>
    </source>
</evidence>
<proteinExistence type="predicted"/>
<evidence type="ECO:0000313" key="3">
    <source>
        <dbReference type="Proteomes" id="UP001215151"/>
    </source>
</evidence>
<reference evidence="2" key="1">
    <citation type="submission" date="2022-11" db="EMBL/GenBank/DDBJ databases">
        <title>Genome Sequence of Cubamyces cubensis.</title>
        <authorList>
            <person name="Buettner E."/>
        </authorList>
    </citation>
    <scope>NUCLEOTIDE SEQUENCE</scope>
    <source>
        <strain evidence="2">MPL-01</strain>
    </source>
</reference>
<accession>A0AAD7TU21</accession>
<evidence type="ECO:0000313" key="2">
    <source>
        <dbReference type="EMBL" id="KAJ8481431.1"/>
    </source>
</evidence>
<organism evidence="2 3">
    <name type="scientific">Trametes cubensis</name>
    <dbReference type="NCBI Taxonomy" id="1111947"/>
    <lineage>
        <taxon>Eukaryota</taxon>
        <taxon>Fungi</taxon>
        <taxon>Dikarya</taxon>
        <taxon>Basidiomycota</taxon>
        <taxon>Agaricomycotina</taxon>
        <taxon>Agaricomycetes</taxon>
        <taxon>Polyporales</taxon>
        <taxon>Polyporaceae</taxon>
        <taxon>Trametes</taxon>
    </lineage>
</organism>
<keyword evidence="3" id="KW-1185">Reference proteome</keyword>
<name>A0AAD7TU21_9APHY</name>
<comment type="caution">
    <text evidence="2">The sequence shown here is derived from an EMBL/GenBank/DDBJ whole genome shotgun (WGS) entry which is preliminary data.</text>
</comment>
<sequence>MAPKRKRDANTTTAATAKKTRTRSTASKSAKATGPATEVSSTEGTAPADAPAATSEKTPSAVETARVVAAKPAAPRFEGKFDLYSTRLPFLMSEYLPAGASKPDFTAVYNKILFFQAKPDFTLRIVLDASGEGRLACSEIVNPISDEELEPIMISGATKRNVRFNAEEAAHTSTVGSGEGFKGKLVLEEMDGCGIGCSGKGTFKMRRVWESEAKELFEGWLDLRITYGPTLRRKGCGNGDTTMSSFWAVRALKDANGEEIGIDKDI</sequence>
<feature type="region of interest" description="Disordered" evidence="1">
    <location>
        <begin position="1"/>
        <end position="61"/>
    </location>
</feature>
<feature type="compositionally biased region" description="Low complexity" evidence="1">
    <location>
        <begin position="10"/>
        <end position="33"/>
    </location>
</feature>
<dbReference type="EMBL" id="JAPEVG010000137">
    <property type="protein sequence ID" value="KAJ8481431.1"/>
    <property type="molecule type" value="Genomic_DNA"/>
</dbReference>
<dbReference type="AlphaFoldDB" id="A0AAD7TU21"/>
<dbReference type="Proteomes" id="UP001215151">
    <property type="component" value="Unassembled WGS sequence"/>
</dbReference>